<dbReference type="Gene3D" id="1.10.10.10">
    <property type="entry name" value="Winged helix-like DNA-binding domain superfamily/Winged helix DNA-binding domain"/>
    <property type="match status" value="1"/>
</dbReference>
<dbReference type="PROSITE" id="PS51755">
    <property type="entry name" value="OMPR_PHOB"/>
    <property type="match status" value="1"/>
</dbReference>
<evidence type="ECO:0000256" key="5">
    <source>
        <dbReference type="PROSITE-ProRule" id="PRU01091"/>
    </source>
</evidence>
<name>A0ABN3W8F2_9ACTN</name>
<keyword evidence="4" id="KW-0804">Transcription</keyword>
<dbReference type="EMBL" id="BAAAVI010000071">
    <property type="protein sequence ID" value="GAA2901651.1"/>
    <property type="molecule type" value="Genomic_DNA"/>
</dbReference>
<evidence type="ECO:0000256" key="1">
    <source>
        <dbReference type="ARBA" id="ARBA00005820"/>
    </source>
</evidence>
<dbReference type="SMART" id="SM01043">
    <property type="entry name" value="BTAD"/>
    <property type="match status" value="1"/>
</dbReference>
<dbReference type="SUPFAM" id="SSF46894">
    <property type="entry name" value="C-terminal effector domain of the bipartite response regulators"/>
    <property type="match status" value="1"/>
</dbReference>
<protein>
    <submittedName>
        <fullName evidence="7">BTAD domain-containing putative transcriptional regulator</fullName>
    </submittedName>
</protein>
<dbReference type="InterPro" id="IPR051677">
    <property type="entry name" value="AfsR-DnrI-RedD_regulator"/>
</dbReference>
<dbReference type="PANTHER" id="PTHR35807">
    <property type="entry name" value="TRANSCRIPTIONAL REGULATOR REDD-RELATED"/>
    <property type="match status" value="1"/>
</dbReference>
<dbReference type="InterPro" id="IPR011990">
    <property type="entry name" value="TPR-like_helical_dom_sf"/>
</dbReference>
<evidence type="ECO:0000313" key="8">
    <source>
        <dbReference type="Proteomes" id="UP001500831"/>
    </source>
</evidence>
<dbReference type="InterPro" id="IPR036388">
    <property type="entry name" value="WH-like_DNA-bd_sf"/>
</dbReference>
<dbReference type="InterPro" id="IPR016032">
    <property type="entry name" value="Sig_transdc_resp-reg_C-effctor"/>
</dbReference>
<dbReference type="InterPro" id="IPR005158">
    <property type="entry name" value="BTAD"/>
</dbReference>
<proteinExistence type="inferred from homology"/>
<comment type="similarity">
    <text evidence="1">Belongs to the AfsR/DnrI/RedD regulatory family.</text>
</comment>
<sequence length="1104" mass="121036">MDFRVLGPFEVRDAGAPVGLGGPRQRAVLARLVVAAGAVVPTDTLIDDLYRGTPPATALASLHVYVSNLRRALEPERAPRTPPRLLVARRPGYRLATTDIDALRFGRLVSDAEQDPSPQTLARLEEALGLWRGLPYGEFASELWAVAEVNRLCELRLVAVERRARVLLDLGRPQAVIHDLETEIGEHPLRERLWWLLALALYRNGRQADALGALRRARGLIADQIGLDPGPELRALEEDILRQDPSLAPRPEPVSVTPAARAVTSLRAPAAEERPSHGRDLQLAEMEAMLGRGTVNAIAVSGEPGIGKTWLLDAFRERCAESDHLVLWGGCQDLEQALPLRPWIRILTSLARIHPPPDRQALAGLLDEETPEGSTERARLQRHQAIAGWLTAAARTRPLVIIMDDLHWADQATLELTGDVVTLILDSGRNVPLTLVAAYRDSARPSGVDALLNRCARCDLLRVRLNGLDPATVRGIAADLGTEIDEATARVLTRRTGGNPFFVRETVRVLAQGRPLDTVPDAVARLIHQQLAAVGPHVSDVLQAAAVIGREFDADVVAEVRPGPVYDLLDQAVKSGLVVTVANRMAFAHDLVRETLLREIPPLRKAIIHRDTMNVLATRPGVDVAVIAQHAIEAGPTAYGEAARWSAAMAEQASLRLAYREAATWWSRAVEAHGASSGAPADHVELLLRQVHALLEAGDVLAARDVRGQAIRIADRVDGRDRPMLVARALTALDAPCIWNLRNPYEAVELRLVRRFELALRALPGNSGAERARLLGGLAQELYDGTDDPRCHTYSAEAVEIARRCGDSHLLMRMLNARYLSIPGTFYPRQVLRVAEELEDLALKTQTPEFELLARMMLTHRRLEEFDLARADEAAERCDAMLAWMPLPWPRFQHTLWRAGRLTLAGRYDEAEDLYAEADRQTESIGMWYRSSVVAFGRILLRYQRGRIAEAAPLIDSVTGVNSGGDQALRVLLLCAQNRVEEARGLTRDGWLPLPRDWSWLTLTCLQGAAQVAVGDIRACAATYSALLPHSGRISVGTAIAFLGPVDWFLASLAATIGDRNAATRHLTTLARLAGEAGLPAWRERATSTDLSAPGWHRPLPQAG</sequence>
<comment type="caution">
    <text evidence="7">The sequence shown here is derived from an EMBL/GenBank/DDBJ whole genome shotgun (WGS) entry which is preliminary data.</text>
</comment>
<dbReference type="Pfam" id="PF00486">
    <property type="entry name" value="Trans_reg_C"/>
    <property type="match status" value="1"/>
</dbReference>
<dbReference type="Gene3D" id="1.25.40.10">
    <property type="entry name" value="Tetratricopeptide repeat domain"/>
    <property type="match status" value="1"/>
</dbReference>
<keyword evidence="2" id="KW-0805">Transcription regulation</keyword>
<dbReference type="SUPFAM" id="SSF52540">
    <property type="entry name" value="P-loop containing nucleoside triphosphate hydrolases"/>
    <property type="match status" value="1"/>
</dbReference>
<dbReference type="Proteomes" id="UP001500831">
    <property type="component" value="Unassembled WGS sequence"/>
</dbReference>
<accession>A0ABN3W8F2</accession>
<dbReference type="SUPFAM" id="SSF48452">
    <property type="entry name" value="TPR-like"/>
    <property type="match status" value="1"/>
</dbReference>
<organism evidence="7 8">
    <name type="scientific">Streptosporangium fragile</name>
    <dbReference type="NCBI Taxonomy" id="46186"/>
    <lineage>
        <taxon>Bacteria</taxon>
        <taxon>Bacillati</taxon>
        <taxon>Actinomycetota</taxon>
        <taxon>Actinomycetes</taxon>
        <taxon>Streptosporangiales</taxon>
        <taxon>Streptosporangiaceae</taxon>
        <taxon>Streptosporangium</taxon>
    </lineage>
</organism>
<dbReference type="Pfam" id="PF03704">
    <property type="entry name" value="BTAD"/>
    <property type="match status" value="1"/>
</dbReference>
<evidence type="ECO:0000256" key="3">
    <source>
        <dbReference type="ARBA" id="ARBA00023125"/>
    </source>
</evidence>
<reference evidence="7 8" key="1">
    <citation type="journal article" date="2019" name="Int. J. Syst. Evol. Microbiol.">
        <title>The Global Catalogue of Microorganisms (GCM) 10K type strain sequencing project: providing services to taxonomists for standard genome sequencing and annotation.</title>
        <authorList>
            <consortium name="The Broad Institute Genomics Platform"/>
            <consortium name="The Broad Institute Genome Sequencing Center for Infectious Disease"/>
            <person name="Wu L."/>
            <person name="Ma J."/>
        </authorList>
    </citation>
    <scope>NUCLEOTIDE SEQUENCE [LARGE SCALE GENOMIC DNA]</scope>
    <source>
        <strain evidence="7 8">JCM 6242</strain>
    </source>
</reference>
<feature type="DNA-binding region" description="OmpR/PhoB-type" evidence="5">
    <location>
        <begin position="1"/>
        <end position="97"/>
    </location>
</feature>
<keyword evidence="3 5" id="KW-0238">DNA-binding</keyword>
<evidence type="ECO:0000259" key="6">
    <source>
        <dbReference type="PROSITE" id="PS51755"/>
    </source>
</evidence>
<gene>
    <name evidence="7" type="ORF">GCM10010517_67490</name>
</gene>
<evidence type="ECO:0000256" key="2">
    <source>
        <dbReference type="ARBA" id="ARBA00023015"/>
    </source>
</evidence>
<dbReference type="Pfam" id="PF13191">
    <property type="entry name" value="AAA_16"/>
    <property type="match status" value="1"/>
</dbReference>
<dbReference type="PANTHER" id="PTHR35807:SF1">
    <property type="entry name" value="TRANSCRIPTIONAL REGULATOR REDD"/>
    <property type="match status" value="1"/>
</dbReference>
<keyword evidence="8" id="KW-1185">Reference proteome</keyword>
<dbReference type="RefSeq" id="WP_344980017.1">
    <property type="nucleotide sequence ID" value="NZ_BAAAVI010000071.1"/>
</dbReference>
<dbReference type="InterPro" id="IPR041664">
    <property type="entry name" value="AAA_16"/>
</dbReference>
<evidence type="ECO:0000313" key="7">
    <source>
        <dbReference type="EMBL" id="GAA2901651.1"/>
    </source>
</evidence>
<dbReference type="InterPro" id="IPR027417">
    <property type="entry name" value="P-loop_NTPase"/>
</dbReference>
<dbReference type="InterPro" id="IPR001867">
    <property type="entry name" value="OmpR/PhoB-type_DNA-bd"/>
</dbReference>
<dbReference type="SMART" id="SM00862">
    <property type="entry name" value="Trans_reg_C"/>
    <property type="match status" value="1"/>
</dbReference>
<dbReference type="CDD" id="cd15831">
    <property type="entry name" value="BTAD"/>
    <property type="match status" value="1"/>
</dbReference>
<feature type="domain" description="OmpR/PhoB-type" evidence="6">
    <location>
        <begin position="1"/>
        <end position="97"/>
    </location>
</feature>
<evidence type="ECO:0000256" key="4">
    <source>
        <dbReference type="ARBA" id="ARBA00023163"/>
    </source>
</evidence>